<gene>
    <name evidence="4" type="ORF">PGLA1383_LOCUS33615</name>
</gene>
<comment type="caution">
    <text evidence="4">The sequence shown here is derived from an EMBL/GenBank/DDBJ whole genome shotgun (WGS) entry which is preliminary data.</text>
</comment>
<dbReference type="PANTHER" id="PTHR16138:SF7">
    <property type="entry name" value="PALMITOYL-PROTEIN THIOESTERASE ABHD10, MITOCHONDRIAL"/>
    <property type="match status" value="1"/>
</dbReference>
<dbReference type="OrthoDB" id="408373at2759"/>
<dbReference type="AlphaFoldDB" id="A0A813FZS2"/>
<feature type="compositionally biased region" description="Low complexity" evidence="2">
    <location>
        <begin position="15"/>
        <end position="38"/>
    </location>
</feature>
<accession>A0A813FZS2</accession>
<sequence>MLLLDLISPINKQQPPATTATTATTTTTTTSTPTSTTAPIVAATTATAPIVATTTTTTSTPTPTPTTAPIVAATTTTTLTAPEAPARRKLLLVGCSMGAWIALLVALQRPEQVCGVIGVGSAPDFTEDLLWAELTEAEKGTLMSTGSVQVPSRYQEEPYVFTRKLIEDGRRHLLLTSESLPVRCPVRLLHGLEDEDVPWEKSTTLAKIIQGEDVRVILVKAGDHRLSRPADVDLLLQTVAEMLLLTADQQHDGILPSS</sequence>
<keyword evidence="1" id="KW-0378">Hydrolase</keyword>
<organism evidence="4 5">
    <name type="scientific">Polarella glacialis</name>
    <name type="common">Dinoflagellate</name>
    <dbReference type="NCBI Taxonomy" id="89957"/>
    <lineage>
        <taxon>Eukaryota</taxon>
        <taxon>Sar</taxon>
        <taxon>Alveolata</taxon>
        <taxon>Dinophyceae</taxon>
        <taxon>Suessiales</taxon>
        <taxon>Suessiaceae</taxon>
        <taxon>Polarella</taxon>
    </lineage>
</organism>
<dbReference type="GO" id="GO:0004553">
    <property type="term" value="F:hydrolase activity, hydrolyzing O-glycosyl compounds"/>
    <property type="evidence" value="ECO:0007669"/>
    <property type="project" value="TreeGrafter"/>
</dbReference>
<dbReference type="EMBL" id="CAJNNV010025746">
    <property type="protein sequence ID" value="CAE8615908.1"/>
    <property type="molecule type" value="Genomic_DNA"/>
</dbReference>
<dbReference type="InterPro" id="IPR052382">
    <property type="entry name" value="ABHD10_acyl-thioesterase"/>
</dbReference>
<dbReference type="InterPro" id="IPR029058">
    <property type="entry name" value="AB_hydrolase_fold"/>
</dbReference>
<evidence type="ECO:0000313" key="4">
    <source>
        <dbReference type="EMBL" id="CAE8615908.1"/>
    </source>
</evidence>
<feature type="domain" description="Serine aminopeptidase S33" evidence="3">
    <location>
        <begin position="83"/>
        <end position="226"/>
    </location>
</feature>
<evidence type="ECO:0000256" key="2">
    <source>
        <dbReference type="SAM" id="MobiDB-lite"/>
    </source>
</evidence>
<dbReference type="InterPro" id="IPR022742">
    <property type="entry name" value="Hydrolase_4"/>
</dbReference>
<evidence type="ECO:0000259" key="3">
    <source>
        <dbReference type="Pfam" id="PF12146"/>
    </source>
</evidence>
<dbReference type="PANTHER" id="PTHR16138">
    <property type="entry name" value="MYCOPHENOLIC ACID ACYL-GLUCURONIDE ESTERASE, MITOCHONDRIAL"/>
    <property type="match status" value="1"/>
</dbReference>
<proteinExistence type="predicted"/>
<evidence type="ECO:0000256" key="1">
    <source>
        <dbReference type="ARBA" id="ARBA00022801"/>
    </source>
</evidence>
<keyword evidence="5" id="KW-1185">Reference proteome</keyword>
<protein>
    <recommendedName>
        <fullName evidence="3">Serine aminopeptidase S33 domain-containing protein</fullName>
    </recommendedName>
</protein>
<feature type="region of interest" description="Disordered" evidence="2">
    <location>
        <begin position="13"/>
        <end position="38"/>
    </location>
</feature>
<dbReference type="Gene3D" id="3.40.50.1820">
    <property type="entry name" value="alpha/beta hydrolase"/>
    <property type="match status" value="1"/>
</dbReference>
<name>A0A813FZS2_POLGL</name>
<reference evidence="4" key="1">
    <citation type="submission" date="2021-02" db="EMBL/GenBank/DDBJ databases">
        <authorList>
            <person name="Dougan E. K."/>
            <person name="Rhodes N."/>
            <person name="Thang M."/>
            <person name="Chan C."/>
        </authorList>
    </citation>
    <scope>NUCLEOTIDE SEQUENCE</scope>
</reference>
<dbReference type="Pfam" id="PF12146">
    <property type="entry name" value="Hydrolase_4"/>
    <property type="match status" value="1"/>
</dbReference>
<dbReference type="Proteomes" id="UP000654075">
    <property type="component" value="Unassembled WGS sequence"/>
</dbReference>
<dbReference type="SUPFAM" id="SSF53474">
    <property type="entry name" value="alpha/beta-Hydrolases"/>
    <property type="match status" value="1"/>
</dbReference>
<evidence type="ECO:0000313" key="5">
    <source>
        <dbReference type="Proteomes" id="UP000654075"/>
    </source>
</evidence>